<sequence length="383" mass="44174">MKSSSTDLPSYQDSMTMELAEVRQRIKEWEYSFKKQNDRQPSKQDIKENEDIHKLYSLYKSFKQASSKPTNDKPKPKREEHDNQHRIPSSPRGQLGPTPQANGKVLSIFDFRLTPPESSPLKRKSTNNPILPMDQPPRSPMKRIQIQTPTKPKSTGLLLFKTPTKPKTITFETPGYMAPNRNSLKPPVQQQVEYVTSPKTPIFGKVTDMPEFSVSPSPLKSHRFLGRKLADVYNDSLEDVNLGLDPELVMEMETIAENNNEEDDHDEVNENEIGKGSGKTYKKAKTQKRSTRRVKMAPRPVAQEDGFKTKDIQLEVSKMNEEERRGLESYINSDEEEEEEEEEVAPTSKDPIKRGRKPVTANYKRMKINDPRTRNFKRRMGRR</sequence>
<dbReference type="InterPro" id="IPR040203">
    <property type="entry name" value="Sld2"/>
</dbReference>
<evidence type="ECO:0000313" key="10">
    <source>
        <dbReference type="Proteomes" id="UP000694255"/>
    </source>
</evidence>
<dbReference type="AlphaFoldDB" id="A0A8J5QJV5"/>
<gene>
    <name evidence="9" type="ORF">J8A68_003025</name>
</gene>
<proteinExistence type="inferred from homology"/>
<evidence type="ECO:0000256" key="5">
    <source>
        <dbReference type="ARBA" id="ARBA00023242"/>
    </source>
</evidence>
<feature type="compositionally biased region" description="Basic residues" evidence="8">
    <location>
        <begin position="280"/>
        <end position="296"/>
    </location>
</feature>
<feature type="compositionally biased region" description="Basic residues" evidence="8">
    <location>
        <begin position="374"/>
        <end position="383"/>
    </location>
</feature>
<dbReference type="PANTHER" id="PTHR28124">
    <property type="entry name" value="DNA REPLICATION REGULATOR SLD2"/>
    <property type="match status" value="1"/>
</dbReference>
<dbReference type="FunFam" id="1.10.10.1460:FF:000001">
    <property type="entry name" value="DNA replication regulator Sld2"/>
    <property type="match status" value="1"/>
</dbReference>
<evidence type="ECO:0000256" key="6">
    <source>
        <dbReference type="ARBA" id="ARBA00023306"/>
    </source>
</evidence>
<comment type="similarity">
    <text evidence="2 7">Belongs to the SLD2 family.</text>
</comment>
<evidence type="ECO:0000256" key="3">
    <source>
        <dbReference type="ARBA" id="ARBA00018363"/>
    </source>
</evidence>
<dbReference type="OrthoDB" id="8775810at2759"/>
<name>A0A8J5QJV5_9ASCO</name>
<evidence type="ECO:0000256" key="2">
    <source>
        <dbReference type="ARBA" id="ARBA00007276"/>
    </source>
</evidence>
<dbReference type="GO" id="GO:0031261">
    <property type="term" value="C:DNA replication preinitiation complex"/>
    <property type="evidence" value="ECO:0007669"/>
    <property type="project" value="TreeGrafter"/>
</dbReference>
<feature type="region of interest" description="Disordered" evidence="8">
    <location>
        <begin position="260"/>
        <end position="383"/>
    </location>
</feature>
<feature type="compositionally biased region" description="Acidic residues" evidence="8">
    <location>
        <begin position="260"/>
        <end position="270"/>
    </location>
</feature>
<dbReference type="GeneID" id="73469826"/>
<accession>A0A8J5QJV5</accession>
<dbReference type="GO" id="GO:1902977">
    <property type="term" value="P:mitotic DNA replication preinitiation complex assembly"/>
    <property type="evidence" value="ECO:0007669"/>
    <property type="project" value="TreeGrafter"/>
</dbReference>
<comment type="subcellular location">
    <subcellularLocation>
        <location evidence="1 7">Nucleus</location>
    </subcellularLocation>
</comment>
<feature type="region of interest" description="Disordered" evidence="8">
    <location>
        <begin position="114"/>
        <end position="141"/>
    </location>
</feature>
<keyword evidence="5 7" id="KW-0539">Nucleus</keyword>
<reference evidence="9 10" key="1">
    <citation type="journal article" date="2021" name="DNA Res.">
        <title>Genome analysis of Candida subhashii reveals its hybrid nature and dual mitochondrial genome conformations.</title>
        <authorList>
            <person name="Mixao V."/>
            <person name="Hegedusova E."/>
            <person name="Saus E."/>
            <person name="Pryszcz L.P."/>
            <person name="Cillingova A."/>
            <person name="Nosek J."/>
            <person name="Gabaldon T."/>
        </authorList>
    </citation>
    <scope>NUCLEOTIDE SEQUENCE [LARGE SCALE GENOMIC DNA]</scope>
    <source>
        <strain evidence="9 10">CBS 10753</strain>
    </source>
</reference>
<dbReference type="RefSeq" id="XP_049263710.1">
    <property type="nucleotide sequence ID" value="XM_049406837.1"/>
</dbReference>
<comment type="function">
    <text evidence="7">Has a role in the initiation of DNA replication. Required at S-phase checkpoint.</text>
</comment>
<evidence type="ECO:0000256" key="7">
    <source>
        <dbReference type="RuleBase" id="RU367067"/>
    </source>
</evidence>
<dbReference type="GO" id="GO:0006270">
    <property type="term" value="P:DNA replication initiation"/>
    <property type="evidence" value="ECO:0007669"/>
    <property type="project" value="UniProtKB-UniRule"/>
</dbReference>
<keyword evidence="4 7" id="KW-0235">DNA replication</keyword>
<dbReference type="Proteomes" id="UP000694255">
    <property type="component" value="Unassembled WGS sequence"/>
</dbReference>
<dbReference type="GO" id="GO:0003688">
    <property type="term" value="F:DNA replication origin binding"/>
    <property type="evidence" value="ECO:0007669"/>
    <property type="project" value="TreeGrafter"/>
</dbReference>
<keyword evidence="6 7" id="KW-0131">Cell cycle</keyword>
<evidence type="ECO:0000313" key="9">
    <source>
        <dbReference type="EMBL" id="KAG7663478.1"/>
    </source>
</evidence>
<evidence type="ECO:0000256" key="4">
    <source>
        <dbReference type="ARBA" id="ARBA00022705"/>
    </source>
</evidence>
<feature type="compositionally biased region" description="Basic and acidic residues" evidence="8">
    <location>
        <begin position="70"/>
        <end position="85"/>
    </location>
</feature>
<dbReference type="PANTHER" id="PTHR28124:SF1">
    <property type="entry name" value="DNA REPLICATION REGULATOR SLD2"/>
    <property type="match status" value="1"/>
</dbReference>
<dbReference type="Pfam" id="PF11719">
    <property type="entry name" value="Drc1-Sld2"/>
    <property type="match status" value="1"/>
</dbReference>
<comment type="caution">
    <text evidence="9">The sequence shown here is derived from an EMBL/GenBank/DDBJ whole genome shotgun (WGS) entry which is preliminary data.</text>
</comment>
<evidence type="ECO:0000256" key="8">
    <source>
        <dbReference type="SAM" id="MobiDB-lite"/>
    </source>
</evidence>
<protein>
    <recommendedName>
        <fullName evidence="3 7">DNA replication regulator SLD2</fullName>
    </recommendedName>
</protein>
<keyword evidence="10" id="KW-1185">Reference proteome</keyword>
<dbReference type="CDD" id="cd22289">
    <property type="entry name" value="RecQL4_SLD2_NTD"/>
    <property type="match status" value="1"/>
</dbReference>
<dbReference type="GO" id="GO:0000727">
    <property type="term" value="P:double-strand break repair via break-induced replication"/>
    <property type="evidence" value="ECO:0007669"/>
    <property type="project" value="TreeGrafter"/>
</dbReference>
<dbReference type="GO" id="GO:0003697">
    <property type="term" value="F:single-stranded DNA binding"/>
    <property type="evidence" value="ECO:0007669"/>
    <property type="project" value="TreeGrafter"/>
</dbReference>
<dbReference type="InterPro" id="IPR021110">
    <property type="entry name" value="DNA_rep_checkpnt_protein"/>
</dbReference>
<organism evidence="9 10">
    <name type="scientific">[Candida] subhashii</name>
    <dbReference type="NCBI Taxonomy" id="561895"/>
    <lineage>
        <taxon>Eukaryota</taxon>
        <taxon>Fungi</taxon>
        <taxon>Dikarya</taxon>
        <taxon>Ascomycota</taxon>
        <taxon>Saccharomycotina</taxon>
        <taxon>Pichiomycetes</taxon>
        <taxon>Debaryomycetaceae</taxon>
        <taxon>Spathaspora</taxon>
    </lineage>
</organism>
<evidence type="ECO:0000256" key="1">
    <source>
        <dbReference type="ARBA" id="ARBA00004123"/>
    </source>
</evidence>
<feature type="compositionally biased region" description="Acidic residues" evidence="8">
    <location>
        <begin position="333"/>
        <end position="344"/>
    </location>
</feature>
<feature type="region of interest" description="Disordered" evidence="8">
    <location>
        <begin position="57"/>
        <end position="102"/>
    </location>
</feature>
<feature type="compositionally biased region" description="Basic and acidic residues" evidence="8">
    <location>
        <begin position="305"/>
        <end position="327"/>
    </location>
</feature>
<dbReference type="EMBL" id="JAGSYN010000137">
    <property type="protein sequence ID" value="KAG7663478.1"/>
    <property type="molecule type" value="Genomic_DNA"/>
</dbReference>